<name>A0AAW9DCL3_9BACT</name>
<reference evidence="1" key="2">
    <citation type="submission" date="2023-07" db="EMBL/GenBank/DDBJ databases">
        <authorList>
            <person name="Zhang M."/>
            <person name="Zhou G."/>
        </authorList>
    </citation>
    <scope>NUCLEOTIDE SEQUENCE</scope>
    <source>
        <strain evidence="1">BJSY19SF1-2</strain>
    </source>
</reference>
<comment type="caution">
    <text evidence="1">The sequence shown here is derived from an EMBL/GenBank/DDBJ whole genome shotgun (WGS) entry which is preliminary data.</text>
</comment>
<gene>
    <name evidence="1" type="ORF">Q6A80_09005</name>
</gene>
<accession>A0AAW9DCL3</accession>
<dbReference type="Proteomes" id="UP001283691">
    <property type="component" value="Unassembled WGS sequence"/>
</dbReference>
<dbReference type="AlphaFoldDB" id="A0AAW9DCL3"/>
<evidence type="ECO:0000313" key="2">
    <source>
        <dbReference type="Proteomes" id="UP001283691"/>
    </source>
</evidence>
<sequence>MSKIKITPSFKYKIKRRANKAGIDLENLYKVAHINKKDVIRLLNSDFTSKDSIEKITQILGLNSYGKKLNLLNN</sequence>
<reference evidence="1" key="1">
    <citation type="journal article" date="2023" name="Front. Microbiol.">
        <title>Genomic diversity and taxonomic marker for Arcobacter species.</title>
        <authorList>
            <person name="Zhou G."/>
            <person name="Gu Y."/>
            <person name="Wang H."/>
            <person name="Chen X."/>
            <person name="Zhang X."/>
            <person name="Shao Z."/>
            <person name="Yan X."/>
            <person name="Zhang J."/>
            <person name="Zhang M."/>
        </authorList>
    </citation>
    <scope>NUCLEOTIDE SEQUENCE</scope>
    <source>
        <strain evidence="1">BJSY19SF1-2</strain>
    </source>
</reference>
<dbReference type="EMBL" id="JAUQUR010000007">
    <property type="protein sequence ID" value="MDX4069857.1"/>
    <property type="molecule type" value="Genomic_DNA"/>
</dbReference>
<proteinExistence type="predicted"/>
<organism evidence="1 2">
    <name type="scientific">Aliarcobacter skirrowii</name>
    <dbReference type="NCBI Taxonomy" id="28200"/>
    <lineage>
        <taxon>Bacteria</taxon>
        <taxon>Pseudomonadati</taxon>
        <taxon>Campylobacterota</taxon>
        <taxon>Epsilonproteobacteria</taxon>
        <taxon>Campylobacterales</taxon>
        <taxon>Arcobacteraceae</taxon>
        <taxon>Aliarcobacter</taxon>
    </lineage>
</organism>
<evidence type="ECO:0000313" key="1">
    <source>
        <dbReference type="EMBL" id="MDX4069857.1"/>
    </source>
</evidence>
<protein>
    <submittedName>
        <fullName evidence="1">Uncharacterized protein</fullName>
    </submittedName>
</protein>
<dbReference type="RefSeq" id="WP_319048388.1">
    <property type="nucleotide sequence ID" value="NZ_JAUQUR010000007.1"/>
</dbReference>